<evidence type="ECO:0000256" key="1">
    <source>
        <dbReference type="ARBA" id="ARBA00004413"/>
    </source>
</evidence>
<feature type="compositionally biased region" description="Basic and acidic residues" evidence="13">
    <location>
        <begin position="133"/>
        <end position="146"/>
    </location>
</feature>
<evidence type="ECO:0000256" key="8">
    <source>
        <dbReference type="ARBA" id="ARBA00022927"/>
    </source>
</evidence>
<dbReference type="EMBL" id="FOGC01000005">
    <property type="protein sequence ID" value="SEQ66004.1"/>
    <property type="molecule type" value="Genomic_DNA"/>
</dbReference>
<keyword evidence="5 11" id="KW-1003">Cell membrane</keyword>
<keyword evidence="8 11" id="KW-0653">Protein transport</keyword>
<dbReference type="InterPro" id="IPR012823">
    <property type="entry name" value="Flagell_FliJ"/>
</dbReference>
<feature type="region of interest" description="Disordered" evidence="13">
    <location>
        <begin position="124"/>
        <end position="146"/>
    </location>
</feature>
<organism evidence="14 15">
    <name type="scientific">Rosenbergiella nectarea</name>
    <dbReference type="NCBI Taxonomy" id="988801"/>
    <lineage>
        <taxon>Bacteria</taxon>
        <taxon>Pseudomonadati</taxon>
        <taxon>Pseudomonadota</taxon>
        <taxon>Gammaproteobacteria</taxon>
        <taxon>Enterobacterales</taxon>
        <taxon>Erwiniaceae</taxon>
        <taxon>Rosenbergiella</taxon>
    </lineage>
</organism>
<dbReference type="RefSeq" id="WP_092674984.1">
    <property type="nucleotide sequence ID" value="NZ_FOGC01000005.1"/>
</dbReference>
<comment type="similarity">
    <text evidence="2 11">Belongs to the FliJ family.</text>
</comment>
<keyword evidence="14" id="KW-0966">Cell projection</keyword>
<proteinExistence type="inferred from homology"/>
<dbReference type="GO" id="GO:0006935">
    <property type="term" value="P:chemotaxis"/>
    <property type="evidence" value="ECO:0007669"/>
    <property type="project" value="UniProtKB-UniRule"/>
</dbReference>
<dbReference type="Gene3D" id="1.10.287.1700">
    <property type="match status" value="1"/>
</dbReference>
<gene>
    <name evidence="14" type="ORF">SAMN05216522_10573</name>
</gene>
<dbReference type="NCBIfam" id="TIGR02473">
    <property type="entry name" value="flagell_FliJ"/>
    <property type="match status" value="1"/>
</dbReference>
<dbReference type="GO" id="GO:0015031">
    <property type="term" value="P:protein transport"/>
    <property type="evidence" value="ECO:0007669"/>
    <property type="project" value="UniProtKB-UniRule"/>
</dbReference>
<keyword evidence="12" id="KW-0175">Coiled coil</keyword>
<dbReference type="PANTHER" id="PTHR38786:SF1">
    <property type="entry name" value="FLAGELLAR FLIJ PROTEIN"/>
    <property type="match status" value="1"/>
</dbReference>
<sequence>MSHKSVLEVLKERATVQLDNVSQQLATLQHERQQANAQQQLLHHYQHDYQQLLRHESEGGIYGYRRDNYHAFLQTVEHALTAQNAAVEVLDQQQQHLLSDWQASRQKVNALQVLIERRHQRTMRCQARAQQKSNDEFATRRFQGKE</sequence>
<dbReference type="InterPro" id="IPR052570">
    <property type="entry name" value="FliJ"/>
</dbReference>
<evidence type="ECO:0000256" key="3">
    <source>
        <dbReference type="ARBA" id="ARBA00020392"/>
    </source>
</evidence>
<feature type="coiled-coil region" evidence="12">
    <location>
        <begin position="11"/>
        <end position="38"/>
    </location>
</feature>
<evidence type="ECO:0000256" key="7">
    <source>
        <dbReference type="ARBA" id="ARBA00022795"/>
    </source>
</evidence>
<dbReference type="Pfam" id="PF02050">
    <property type="entry name" value="FliJ"/>
    <property type="match status" value="1"/>
</dbReference>
<keyword evidence="7 11" id="KW-1005">Bacterial flagellum biogenesis</keyword>
<dbReference type="PRINTS" id="PR01004">
    <property type="entry name" value="FLGFLIJ"/>
</dbReference>
<dbReference type="GO" id="GO:0003774">
    <property type="term" value="F:cytoskeletal motor activity"/>
    <property type="evidence" value="ECO:0007669"/>
    <property type="project" value="UniProtKB-UniRule"/>
</dbReference>
<dbReference type="OrthoDB" id="6465096at2"/>
<evidence type="ECO:0000313" key="15">
    <source>
        <dbReference type="Proteomes" id="UP000242515"/>
    </source>
</evidence>
<evidence type="ECO:0000256" key="6">
    <source>
        <dbReference type="ARBA" id="ARBA00022500"/>
    </source>
</evidence>
<protein>
    <recommendedName>
        <fullName evidence="3 11">Flagellar FliJ protein</fullName>
    </recommendedName>
</protein>
<comment type="function">
    <text evidence="11">Flagellar protein that affects chemotactic events.</text>
</comment>
<dbReference type="AlphaFoldDB" id="A0A1H9HUJ3"/>
<comment type="subcellular location">
    <subcellularLocation>
        <location evidence="1">Cell membrane</location>
        <topology evidence="1">Peripheral membrane protein</topology>
        <orientation evidence="1">Cytoplasmic side</orientation>
    </subcellularLocation>
</comment>
<dbReference type="InterPro" id="IPR018006">
    <property type="entry name" value="Flag_FliJ_proteobac"/>
</dbReference>
<dbReference type="PANTHER" id="PTHR38786">
    <property type="entry name" value="FLAGELLAR FLIJ PROTEIN"/>
    <property type="match status" value="1"/>
</dbReference>
<reference evidence="15" key="1">
    <citation type="submission" date="2016-10" db="EMBL/GenBank/DDBJ databases">
        <authorList>
            <person name="Varghese N."/>
            <person name="Submissions S."/>
        </authorList>
    </citation>
    <scope>NUCLEOTIDE SEQUENCE [LARGE SCALE GENOMIC DNA]</scope>
    <source>
        <strain evidence="15">8N4</strain>
    </source>
</reference>
<dbReference type="STRING" id="988801.SAMN05216522_10573"/>
<dbReference type="GO" id="GO:0044781">
    <property type="term" value="P:bacterial-type flagellum organization"/>
    <property type="evidence" value="ECO:0007669"/>
    <property type="project" value="UniProtKB-KW"/>
</dbReference>
<keyword evidence="14" id="KW-0282">Flagellum</keyword>
<keyword evidence="14" id="KW-0969">Cilium</keyword>
<evidence type="ECO:0000256" key="5">
    <source>
        <dbReference type="ARBA" id="ARBA00022475"/>
    </source>
</evidence>
<evidence type="ECO:0000256" key="12">
    <source>
        <dbReference type="SAM" id="Coils"/>
    </source>
</evidence>
<evidence type="ECO:0000256" key="11">
    <source>
        <dbReference type="PIRNR" id="PIRNR019404"/>
    </source>
</evidence>
<evidence type="ECO:0000256" key="10">
    <source>
        <dbReference type="ARBA" id="ARBA00023225"/>
    </source>
</evidence>
<accession>A0A1H9HUJ3</accession>
<evidence type="ECO:0000256" key="2">
    <source>
        <dbReference type="ARBA" id="ARBA00010004"/>
    </source>
</evidence>
<evidence type="ECO:0000313" key="14">
    <source>
        <dbReference type="EMBL" id="SEQ66004.1"/>
    </source>
</evidence>
<evidence type="ECO:0000256" key="4">
    <source>
        <dbReference type="ARBA" id="ARBA00022448"/>
    </source>
</evidence>
<name>A0A1H9HUJ3_9GAMM</name>
<dbReference type="GO" id="GO:0005886">
    <property type="term" value="C:plasma membrane"/>
    <property type="evidence" value="ECO:0007669"/>
    <property type="project" value="UniProtKB-SubCell"/>
</dbReference>
<keyword evidence="15" id="KW-1185">Reference proteome</keyword>
<dbReference type="GO" id="GO:0009288">
    <property type="term" value="C:bacterial-type flagellum"/>
    <property type="evidence" value="ECO:0007669"/>
    <property type="project" value="UniProtKB-UniRule"/>
</dbReference>
<dbReference type="Proteomes" id="UP000242515">
    <property type="component" value="Unassembled WGS sequence"/>
</dbReference>
<keyword evidence="9 11" id="KW-0472">Membrane</keyword>
<dbReference type="GO" id="GO:0071973">
    <property type="term" value="P:bacterial-type flagellum-dependent cell motility"/>
    <property type="evidence" value="ECO:0007669"/>
    <property type="project" value="InterPro"/>
</dbReference>
<evidence type="ECO:0000256" key="13">
    <source>
        <dbReference type="SAM" id="MobiDB-lite"/>
    </source>
</evidence>
<keyword evidence="4 11" id="KW-0813">Transport</keyword>
<dbReference type="InterPro" id="IPR053716">
    <property type="entry name" value="Flag_assembly_chemotaxis_eff"/>
</dbReference>
<evidence type="ECO:0000256" key="9">
    <source>
        <dbReference type="ARBA" id="ARBA00023136"/>
    </source>
</evidence>
<dbReference type="PIRSF" id="PIRSF019404">
    <property type="entry name" value="FliJ"/>
    <property type="match status" value="1"/>
</dbReference>
<keyword evidence="10 11" id="KW-1006">Bacterial flagellum protein export</keyword>
<keyword evidence="6 11" id="KW-0145">Chemotaxis</keyword>